<reference evidence="5 6" key="2">
    <citation type="submission" date="2018-11" db="EMBL/GenBank/DDBJ databases">
        <authorList>
            <consortium name="Pathogen Informatics"/>
        </authorList>
    </citation>
    <scope>NUCLEOTIDE SEQUENCE [LARGE SCALE GENOMIC DNA]</scope>
    <source>
        <strain evidence="5">Dakar</strain>
        <strain evidence="6">Dakar, Senegal</strain>
    </source>
</reference>
<dbReference type="STRING" id="6186.A0A183JCY3"/>
<evidence type="ECO:0000256" key="3">
    <source>
        <dbReference type="ARBA" id="ARBA00022490"/>
    </source>
</evidence>
<evidence type="ECO:0000256" key="4">
    <source>
        <dbReference type="ARBA" id="ARBA00023017"/>
    </source>
</evidence>
<dbReference type="InterPro" id="IPR028133">
    <property type="entry name" value="Dynamitin"/>
</dbReference>
<reference evidence="7" key="1">
    <citation type="submission" date="2016-06" db="UniProtKB">
        <authorList>
            <consortium name="WormBaseParasite"/>
        </authorList>
    </citation>
    <scope>IDENTIFICATION</scope>
</reference>
<evidence type="ECO:0000313" key="5">
    <source>
        <dbReference type="EMBL" id="VDO62204.1"/>
    </source>
</evidence>
<dbReference type="GO" id="GO:0005869">
    <property type="term" value="C:dynactin complex"/>
    <property type="evidence" value="ECO:0007669"/>
    <property type="project" value="InterPro"/>
</dbReference>
<name>A0A183JCY3_9TREM</name>
<dbReference type="Proteomes" id="UP000279833">
    <property type="component" value="Unassembled WGS sequence"/>
</dbReference>
<protein>
    <submittedName>
        <fullName evidence="7">Dynactin subunit 2</fullName>
    </submittedName>
</protein>
<dbReference type="GO" id="GO:0030286">
    <property type="term" value="C:dynein complex"/>
    <property type="evidence" value="ECO:0007669"/>
    <property type="project" value="UniProtKB-KW"/>
</dbReference>
<keyword evidence="6" id="KW-1185">Reference proteome</keyword>
<proteinExistence type="inferred from homology"/>
<dbReference type="GO" id="GO:0005737">
    <property type="term" value="C:cytoplasm"/>
    <property type="evidence" value="ECO:0007669"/>
    <property type="project" value="UniProtKB-SubCell"/>
</dbReference>
<organism evidence="7">
    <name type="scientific">Schistosoma curassoni</name>
    <dbReference type="NCBI Taxonomy" id="6186"/>
    <lineage>
        <taxon>Eukaryota</taxon>
        <taxon>Metazoa</taxon>
        <taxon>Spiralia</taxon>
        <taxon>Lophotrochozoa</taxon>
        <taxon>Platyhelminthes</taxon>
        <taxon>Trematoda</taxon>
        <taxon>Digenea</taxon>
        <taxon>Strigeidida</taxon>
        <taxon>Schistosomatoidea</taxon>
        <taxon>Schistosomatidae</taxon>
        <taxon>Schistosoma</taxon>
    </lineage>
</organism>
<dbReference type="WBParaSite" id="SCUD_0000054101-mRNA-1">
    <property type="protein sequence ID" value="SCUD_0000054101-mRNA-1"/>
    <property type="gene ID" value="SCUD_0000054101"/>
</dbReference>
<sequence length="412" mass="46303">MSLDPKYADLPWIAHGQPDVYEAGELPEADQMMKETVEDTMSAREIEVVKLSVSEAHRRFTGCKVDSSNVDFSDSISGNGKIGYAIEMDQYDFFSPESKDKESLVNRFQRLQTETHQLISDIQSVSDQNNLNPKEPISTAQLLSCAEMLSEKLTTINRDELSTICADSSDTVGQTLHSKILRQIDEFKPEKPASRSPKKSNHLIYEIYDRKSSIQQSDAEKVADIDRRIHRIEALIGQPDPNKLTALTADTTTHGLLEACSRLSARSSLFQQGYLDMIEARLASLQGKLQAVTEKREAIADYDMQNKIAELYELVKKWNDVAESLPVIVERLSTLKSLHEEASQFSQSLCTIESSQKNVEGSLSSYTKLLEEVASSYISFALFQVQNNVIKNMEVIKDNFTTIESHFPISSK</sequence>
<keyword evidence="4" id="KW-0243">Dynein</keyword>
<comment type="similarity">
    <text evidence="2">Belongs to the dynactin subunit 2 family.</text>
</comment>
<evidence type="ECO:0000313" key="6">
    <source>
        <dbReference type="Proteomes" id="UP000279833"/>
    </source>
</evidence>
<dbReference type="AlphaFoldDB" id="A0A183JCY3"/>
<gene>
    <name evidence="5" type="ORF">SCUD_LOCUS542</name>
</gene>
<dbReference type="EMBL" id="UZAK01000375">
    <property type="protein sequence ID" value="VDO62204.1"/>
    <property type="molecule type" value="Genomic_DNA"/>
</dbReference>
<dbReference type="GO" id="GO:0007017">
    <property type="term" value="P:microtubule-based process"/>
    <property type="evidence" value="ECO:0007669"/>
    <property type="project" value="InterPro"/>
</dbReference>
<comment type="subcellular location">
    <subcellularLocation>
        <location evidence="1">Cytoplasm</location>
    </subcellularLocation>
</comment>
<evidence type="ECO:0000313" key="7">
    <source>
        <dbReference type="WBParaSite" id="SCUD_0000054101-mRNA-1"/>
    </source>
</evidence>
<dbReference type="Pfam" id="PF04912">
    <property type="entry name" value="Dynamitin"/>
    <property type="match status" value="1"/>
</dbReference>
<evidence type="ECO:0000256" key="1">
    <source>
        <dbReference type="ARBA" id="ARBA00004496"/>
    </source>
</evidence>
<dbReference type="PANTHER" id="PTHR15346">
    <property type="entry name" value="DYNACTIN SUBUNIT"/>
    <property type="match status" value="1"/>
</dbReference>
<accession>A0A183JCY3</accession>
<keyword evidence="3" id="KW-0963">Cytoplasm</keyword>
<evidence type="ECO:0000256" key="2">
    <source>
        <dbReference type="ARBA" id="ARBA00006176"/>
    </source>
</evidence>